<feature type="compositionally biased region" description="Basic and acidic residues" evidence="1">
    <location>
        <begin position="490"/>
        <end position="500"/>
    </location>
</feature>
<dbReference type="GeneID" id="106808844"/>
<protein>
    <submittedName>
        <fullName evidence="3">Serine/arginine repetitive matrix protein 3-like</fullName>
    </submittedName>
</protein>
<proteinExistence type="predicted"/>
<dbReference type="Proteomes" id="UP000695022">
    <property type="component" value="Unplaced"/>
</dbReference>
<evidence type="ECO:0000256" key="1">
    <source>
        <dbReference type="SAM" id="MobiDB-lite"/>
    </source>
</evidence>
<keyword evidence="2" id="KW-1185">Reference proteome</keyword>
<feature type="compositionally biased region" description="Low complexity" evidence="1">
    <location>
        <begin position="569"/>
        <end position="609"/>
    </location>
</feature>
<feature type="compositionally biased region" description="Polar residues" evidence="1">
    <location>
        <begin position="506"/>
        <end position="518"/>
    </location>
</feature>
<feature type="compositionally biased region" description="Basic residues" evidence="1">
    <location>
        <begin position="718"/>
        <end position="727"/>
    </location>
</feature>
<evidence type="ECO:0000313" key="2">
    <source>
        <dbReference type="Proteomes" id="UP000695022"/>
    </source>
</evidence>
<reference evidence="3" key="1">
    <citation type="submission" date="2025-08" db="UniProtKB">
        <authorList>
            <consortium name="RefSeq"/>
        </authorList>
    </citation>
    <scope>IDENTIFICATION</scope>
</reference>
<accession>A0ABM1E4U6</accession>
<feature type="region of interest" description="Disordered" evidence="1">
    <location>
        <begin position="484"/>
        <end position="792"/>
    </location>
</feature>
<name>A0ABM1E4U6_PRICU</name>
<sequence>MVKRFADPLQEEQALSAIKAFQQNRGEHIRPYGDRLQALAMQAMTETGADASISVGPKQGVCQVTQSKNYVVLDVASKVKIAHHLALQFPTDGATVDAMEVAIALVDGSTARVQPAEMETLRRVTVASQAYRERQRSIQLSSEKDDVQQLASCRDAARLDYHAALCLFVDDVARLPLDRRHGDLREATSLLETTHARHLGDETAIQEALPVALDAYARWKECEVTEVRTARAETIAAHAQLQGALEAVQTCLSPGGATMEGCEMPADPHVMLGNYGVALQMEIKKADIVNGAGGSIVASLSALLHRELTMELAAIEKLRTLSGECADVADSLKPWLQERPDLASFHGARRVVKSLKLRLRYKLADLQYMEEEEGEPARGEELRLIAHQLEKIRAELDVAFCSEDAVLMELARLSRDHFPELKLVGGNLPNLAQYLCSQDIKEEEEMRGRPTRDETLRRRCGEFAHTIAEDLTDHQVALSLNNQAGKPARRAAESPAKEPSRVTWEASLSSVEESTPRTTGDPPLSSAKEPSSCTTGEPPLSPAGEPTSHAAGKAPLSPAGEPSPRVASTPRTNTQGTNTRGRPRGAGRPPSLTTKPAAASPLPLRAARSPPLPPTGGPPPSPAVRVSPASRLARGGKAAPSSVGRPRLSAPRGRSRLLSRTPPLPPPPSPSPSSPLSGVNSLTSPRSRSGSRREVVRSNGEVVAPDDAWRREDSERAPRKRERRSKYSRPPVAAATAQARRSPRSAPSCYGNSPGEVARSKVKDGALPAQQGRKRREPSEKSLSVKICRCDK</sequence>
<organism evidence="2 3">
    <name type="scientific">Priapulus caudatus</name>
    <name type="common">Priapulid worm</name>
    <dbReference type="NCBI Taxonomy" id="37621"/>
    <lineage>
        <taxon>Eukaryota</taxon>
        <taxon>Metazoa</taxon>
        <taxon>Ecdysozoa</taxon>
        <taxon>Scalidophora</taxon>
        <taxon>Priapulida</taxon>
        <taxon>Priapulimorpha</taxon>
        <taxon>Priapulimorphida</taxon>
        <taxon>Priapulidae</taxon>
        <taxon>Priapulus</taxon>
    </lineage>
</organism>
<feature type="compositionally biased region" description="Pro residues" evidence="1">
    <location>
        <begin position="610"/>
        <end position="622"/>
    </location>
</feature>
<feature type="compositionally biased region" description="Basic and acidic residues" evidence="1">
    <location>
        <begin position="707"/>
        <end position="717"/>
    </location>
</feature>
<dbReference type="RefSeq" id="XP_014667217.1">
    <property type="nucleotide sequence ID" value="XM_014811731.1"/>
</dbReference>
<gene>
    <name evidence="3" type="primary">LOC106808844</name>
</gene>
<evidence type="ECO:0000313" key="3">
    <source>
        <dbReference type="RefSeq" id="XP_014667217.1"/>
    </source>
</evidence>
<feature type="compositionally biased region" description="Pro residues" evidence="1">
    <location>
        <begin position="662"/>
        <end position="673"/>
    </location>
</feature>